<keyword evidence="5 7" id="KW-0472">Membrane</keyword>
<dbReference type="PANTHER" id="PTHR43080">
    <property type="entry name" value="CBS DOMAIN-CONTAINING PROTEIN CBSX3, MITOCHONDRIAL"/>
    <property type="match status" value="1"/>
</dbReference>
<evidence type="ECO:0000256" key="6">
    <source>
        <dbReference type="PROSITE-ProRule" id="PRU00703"/>
    </source>
</evidence>
<dbReference type="Pfam" id="PF00571">
    <property type="entry name" value="CBS"/>
    <property type="match status" value="1"/>
</dbReference>
<dbReference type="EMBL" id="LHXQ01000045">
    <property type="protein sequence ID" value="KXA94478.1"/>
    <property type="molecule type" value="Genomic_DNA"/>
</dbReference>
<proteinExistence type="predicted"/>
<dbReference type="Gene3D" id="3.10.580.10">
    <property type="entry name" value="CBS-domain"/>
    <property type="match status" value="1"/>
</dbReference>
<dbReference type="SMART" id="SM00116">
    <property type="entry name" value="CBS"/>
    <property type="match status" value="1"/>
</dbReference>
<evidence type="ECO:0000313" key="10">
    <source>
        <dbReference type="Proteomes" id="UP000070155"/>
    </source>
</evidence>
<feature type="transmembrane region" description="Helical" evidence="7">
    <location>
        <begin position="63"/>
        <end position="82"/>
    </location>
</feature>
<feature type="domain" description="CBS" evidence="8">
    <location>
        <begin position="119"/>
        <end position="171"/>
    </location>
</feature>
<dbReference type="SUPFAM" id="SSF54631">
    <property type="entry name" value="CBS-domain pair"/>
    <property type="match status" value="1"/>
</dbReference>
<evidence type="ECO:0000256" key="4">
    <source>
        <dbReference type="ARBA" id="ARBA00023122"/>
    </source>
</evidence>
<keyword evidence="3 7" id="KW-1133">Transmembrane helix</keyword>
<protein>
    <recommendedName>
        <fullName evidence="8">CBS domain-containing protein</fullName>
    </recommendedName>
</protein>
<feature type="transmembrane region" description="Helical" evidence="7">
    <location>
        <begin position="30"/>
        <end position="51"/>
    </location>
</feature>
<dbReference type="SUPFAM" id="SSF144091">
    <property type="entry name" value="Rhomboid-like"/>
    <property type="match status" value="1"/>
</dbReference>
<organism evidence="9 10">
    <name type="scientific">candidate division MSBL1 archaeon SCGC-AAA259I07</name>
    <dbReference type="NCBI Taxonomy" id="1698266"/>
    <lineage>
        <taxon>Archaea</taxon>
        <taxon>Methanobacteriati</taxon>
        <taxon>Methanobacteriota</taxon>
        <taxon>candidate division MSBL1</taxon>
    </lineage>
</organism>
<keyword evidence="10" id="KW-1185">Reference proteome</keyword>
<dbReference type="Proteomes" id="UP000070155">
    <property type="component" value="Unassembled WGS sequence"/>
</dbReference>
<dbReference type="PROSITE" id="PS51371">
    <property type="entry name" value="CBS"/>
    <property type="match status" value="1"/>
</dbReference>
<dbReference type="AlphaFoldDB" id="A0A133UJU0"/>
<dbReference type="InterPro" id="IPR022764">
    <property type="entry name" value="Peptidase_S54_rhomboid_dom"/>
</dbReference>
<gene>
    <name evidence="9" type="ORF">AKJ36_02830</name>
</gene>
<accession>A0A133UJU0</accession>
<dbReference type="InterPro" id="IPR051257">
    <property type="entry name" value="Diverse_CBS-Domain"/>
</dbReference>
<keyword evidence="2 7" id="KW-0812">Transmembrane</keyword>
<dbReference type="PANTHER" id="PTHR43080:SF26">
    <property type="entry name" value="REGULATORY PROTEIN"/>
    <property type="match status" value="1"/>
</dbReference>
<dbReference type="InterPro" id="IPR046342">
    <property type="entry name" value="CBS_dom_sf"/>
</dbReference>
<evidence type="ECO:0000256" key="5">
    <source>
        <dbReference type="ARBA" id="ARBA00023136"/>
    </source>
</evidence>
<dbReference type="InterPro" id="IPR035952">
    <property type="entry name" value="Rhomboid-like_sf"/>
</dbReference>
<evidence type="ECO:0000256" key="1">
    <source>
        <dbReference type="ARBA" id="ARBA00004141"/>
    </source>
</evidence>
<comment type="subcellular location">
    <subcellularLocation>
        <location evidence="1">Membrane</location>
        <topology evidence="1">Multi-pass membrane protein</topology>
    </subcellularLocation>
</comment>
<dbReference type="Pfam" id="PF01694">
    <property type="entry name" value="Rhomboid"/>
    <property type="match status" value="1"/>
</dbReference>
<evidence type="ECO:0000259" key="8">
    <source>
        <dbReference type="PROSITE" id="PS51371"/>
    </source>
</evidence>
<sequence>MDPDLLILRFSNPALQVAFVEPWRFVTNHFVHAGATHFMMNFLGLVFLGGILENAGVKRNHMLQGILMAMVFSDLFILIFLITEDDFLDKLKPLKKSYVGCSQVKRARKKSAGNVNQLMNSDPITLSPDSSVEELAKTISAYDTRHIPVTVDGELVGLVTLREMLRVFQKE</sequence>
<evidence type="ECO:0000256" key="2">
    <source>
        <dbReference type="ARBA" id="ARBA00022692"/>
    </source>
</evidence>
<dbReference type="Gene3D" id="1.20.1540.10">
    <property type="entry name" value="Rhomboid-like"/>
    <property type="match status" value="1"/>
</dbReference>
<evidence type="ECO:0000256" key="7">
    <source>
        <dbReference type="SAM" id="Phobius"/>
    </source>
</evidence>
<name>A0A133UJU0_9EURY</name>
<dbReference type="GO" id="GO:0016020">
    <property type="term" value="C:membrane"/>
    <property type="evidence" value="ECO:0007669"/>
    <property type="project" value="UniProtKB-SubCell"/>
</dbReference>
<dbReference type="InterPro" id="IPR000644">
    <property type="entry name" value="CBS_dom"/>
</dbReference>
<evidence type="ECO:0000313" key="9">
    <source>
        <dbReference type="EMBL" id="KXA94478.1"/>
    </source>
</evidence>
<comment type="caution">
    <text evidence="9">The sequence shown here is derived from an EMBL/GenBank/DDBJ whole genome shotgun (WGS) entry which is preliminary data.</text>
</comment>
<evidence type="ECO:0000256" key="3">
    <source>
        <dbReference type="ARBA" id="ARBA00022989"/>
    </source>
</evidence>
<reference evidence="9 10" key="1">
    <citation type="journal article" date="2016" name="Sci. Rep.">
        <title>Metabolic traits of an uncultured archaeal lineage -MSBL1- from brine pools of the Red Sea.</title>
        <authorList>
            <person name="Mwirichia R."/>
            <person name="Alam I."/>
            <person name="Rashid M."/>
            <person name="Vinu M."/>
            <person name="Ba-Alawi W."/>
            <person name="Anthony Kamau A."/>
            <person name="Kamanda Ngugi D."/>
            <person name="Goker M."/>
            <person name="Klenk H.P."/>
            <person name="Bajic V."/>
            <person name="Stingl U."/>
        </authorList>
    </citation>
    <scope>NUCLEOTIDE SEQUENCE [LARGE SCALE GENOMIC DNA]</scope>
    <source>
        <strain evidence="9">SCGC-AAA259I07</strain>
    </source>
</reference>
<dbReference type="GO" id="GO:0004252">
    <property type="term" value="F:serine-type endopeptidase activity"/>
    <property type="evidence" value="ECO:0007669"/>
    <property type="project" value="InterPro"/>
</dbReference>
<keyword evidence="4 6" id="KW-0129">CBS domain</keyword>